<comment type="caution">
    <text evidence="2">The sequence shown here is derived from an EMBL/GenBank/DDBJ whole genome shotgun (WGS) entry which is preliminary data.</text>
</comment>
<gene>
    <name evidence="2" type="ORF">Dac01nite_11490</name>
</gene>
<proteinExistence type="predicted"/>
<dbReference type="PANTHER" id="PTHR41700:SF1">
    <property type="entry name" value="N-ACETYLTRANSFERASE DOMAIN-CONTAINING PROTEIN"/>
    <property type="match status" value="1"/>
</dbReference>
<name>A0A919Q1E2_9MICO</name>
<dbReference type="SUPFAM" id="SSF55729">
    <property type="entry name" value="Acyl-CoA N-acyltransferases (Nat)"/>
    <property type="match status" value="1"/>
</dbReference>
<protein>
    <recommendedName>
        <fullName evidence="1">N-acetyltransferase domain-containing protein</fullName>
    </recommendedName>
</protein>
<evidence type="ECO:0000313" key="2">
    <source>
        <dbReference type="EMBL" id="GIG54397.1"/>
    </source>
</evidence>
<keyword evidence="3" id="KW-1185">Reference proteome</keyword>
<evidence type="ECO:0000259" key="1">
    <source>
        <dbReference type="PROSITE" id="PS51186"/>
    </source>
</evidence>
<accession>A0A919Q1E2</accession>
<dbReference type="InterPro" id="IPR038764">
    <property type="entry name" value="GNAT_N_AcTrfase_prd"/>
</dbReference>
<evidence type="ECO:0000313" key="3">
    <source>
        <dbReference type="Proteomes" id="UP000652354"/>
    </source>
</evidence>
<dbReference type="InterPro" id="IPR016181">
    <property type="entry name" value="Acyl_CoA_acyltransferase"/>
</dbReference>
<feature type="domain" description="N-acetyltransferase" evidence="1">
    <location>
        <begin position="21"/>
        <end position="162"/>
    </location>
</feature>
<dbReference type="AlphaFoldDB" id="A0A919Q1E2"/>
<dbReference type="PROSITE" id="PS51186">
    <property type="entry name" value="GNAT"/>
    <property type="match status" value="1"/>
</dbReference>
<dbReference type="Proteomes" id="UP000652354">
    <property type="component" value="Unassembled WGS sequence"/>
</dbReference>
<reference evidence="2" key="1">
    <citation type="submission" date="2021-01" db="EMBL/GenBank/DDBJ databases">
        <title>Whole genome shotgun sequence of Demequina activiva NBRC 110675.</title>
        <authorList>
            <person name="Komaki H."/>
            <person name="Tamura T."/>
        </authorList>
    </citation>
    <scope>NUCLEOTIDE SEQUENCE</scope>
    <source>
        <strain evidence="2">NBRC 110675</strain>
    </source>
</reference>
<dbReference type="PANTHER" id="PTHR41700">
    <property type="entry name" value="GCN5-RELATED N-ACETYLTRANSFERASE"/>
    <property type="match status" value="1"/>
</dbReference>
<dbReference type="RefSeq" id="WP_203654191.1">
    <property type="nucleotide sequence ID" value="NZ_BONR01000002.1"/>
</dbReference>
<dbReference type="InterPro" id="IPR000182">
    <property type="entry name" value="GNAT_dom"/>
</dbReference>
<sequence length="272" mass="28605">MSASERQARTDASAAAADAGVTVRDLGTGEVAAAAALLASIWGAPAVEPPLMVALSHSGAYVAGAYEGDTMVGVCIGYFSQPLGHALHSHVAGVLPGTSRRGIGVAMKLHQRAWALERGLSRITWTFDPLVSRNAAFNLERLGVDIAEYLVDFYGEMSDGVNAGQGSDRLLASWRLDAPWPPPRPAHLVPDVDRASAVLGTAVDGSPHPHVASPDAAVLTVAVPPDIEALRRTDPTLAARWRGAVRGAMAPLLERGLVVQGFHDHRYLLGRP</sequence>
<dbReference type="Gene3D" id="3.40.630.30">
    <property type="match status" value="1"/>
</dbReference>
<dbReference type="GO" id="GO:0016747">
    <property type="term" value="F:acyltransferase activity, transferring groups other than amino-acyl groups"/>
    <property type="evidence" value="ECO:0007669"/>
    <property type="project" value="InterPro"/>
</dbReference>
<organism evidence="2 3">
    <name type="scientific">Demequina activiva</name>
    <dbReference type="NCBI Taxonomy" id="1582364"/>
    <lineage>
        <taxon>Bacteria</taxon>
        <taxon>Bacillati</taxon>
        <taxon>Actinomycetota</taxon>
        <taxon>Actinomycetes</taxon>
        <taxon>Micrococcales</taxon>
        <taxon>Demequinaceae</taxon>
        <taxon>Demequina</taxon>
    </lineage>
</organism>
<dbReference type="EMBL" id="BONR01000002">
    <property type="protein sequence ID" value="GIG54397.1"/>
    <property type="molecule type" value="Genomic_DNA"/>
</dbReference>